<dbReference type="EMBL" id="HBHJ01030313">
    <property type="protein sequence ID" value="CAD9709075.1"/>
    <property type="molecule type" value="Transcribed_RNA"/>
</dbReference>
<dbReference type="InterPro" id="IPR000408">
    <property type="entry name" value="Reg_chr_condens"/>
</dbReference>
<dbReference type="SUPFAM" id="SSF50985">
    <property type="entry name" value="RCC1/BLIP-II"/>
    <property type="match status" value="1"/>
</dbReference>
<dbReference type="PROSITE" id="PS50012">
    <property type="entry name" value="RCC1_3"/>
    <property type="match status" value="1"/>
</dbReference>
<dbReference type="Pfam" id="PF00415">
    <property type="entry name" value="RCC1"/>
    <property type="match status" value="1"/>
</dbReference>
<organism evidence="3">
    <name type="scientific">Rhizochromulina marina</name>
    <dbReference type="NCBI Taxonomy" id="1034831"/>
    <lineage>
        <taxon>Eukaryota</taxon>
        <taxon>Sar</taxon>
        <taxon>Stramenopiles</taxon>
        <taxon>Ochrophyta</taxon>
        <taxon>Dictyochophyceae</taxon>
        <taxon>Rhizochromulinales</taxon>
        <taxon>Rhizochromulina</taxon>
    </lineage>
</organism>
<gene>
    <name evidence="3" type="ORF">RMAR1173_LOCUS20067</name>
</gene>
<reference evidence="3" key="1">
    <citation type="submission" date="2021-01" db="EMBL/GenBank/DDBJ databases">
        <authorList>
            <person name="Corre E."/>
            <person name="Pelletier E."/>
            <person name="Niang G."/>
            <person name="Scheremetjew M."/>
            <person name="Finn R."/>
            <person name="Kale V."/>
            <person name="Holt S."/>
            <person name="Cochrane G."/>
            <person name="Meng A."/>
            <person name="Brown T."/>
            <person name="Cohen L."/>
        </authorList>
    </citation>
    <scope>NUCLEOTIDE SEQUENCE</scope>
    <source>
        <strain evidence="3">CCMP1243</strain>
    </source>
</reference>
<feature type="repeat" description="RCC1" evidence="2">
    <location>
        <begin position="7"/>
        <end position="63"/>
    </location>
</feature>
<evidence type="ECO:0000256" key="2">
    <source>
        <dbReference type="PROSITE-ProRule" id="PRU00235"/>
    </source>
</evidence>
<protein>
    <submittedName>
        <fullName evidence="3">Uncharacterized protein</fullName>
    </submittedName>
</protein>
<dbReference type="AlphaFoldDB" id="A0A7S2STA5"/>
<dbReference type="PANTHER" id="PTHR22872">
    <property type="entry name" value="BTK-BINDING PROTEIN-RELATED"/>
    <property type="match status" value="1"/>
</dbReference>
<sequence>MAMTSQGRVYAWGDNSRGQLGLRTAQVKAKGFTATPTHVAALRGLQVVEVGAGASHSMFLSRTGMLQACGSGAQGQLGVLHRNLPVGDIADQSIPQRVDLPGKDHVV</sequence>
<keyword evidence="1" id="KW-0677">Repeat</keyword>
<dbReference type="InterPro" id="IPR009091">
    <property type="entry name" value="RCC1/BLIP-II"/>
</dbReference>
<dbReference type="PROSITE" id="PS00626">
    <property type="entry name" value="RCC1_2"/>
    <property type="match status" value="1"/>
</dbReference>
<accession>A0A7S2STA5</accession>
<name>A0A7S2STA5_9STRA</name>
<proteinExistence type="predicted"/>
<evidence type="ECO:0000256" key="1">
    <source>
        <dbReference type="ARBA" id="ARBA00022737"/>
    </source>
</evidence>
<evidence type="ECO:0000313" key="3">
    <source>
        <dbReference type="EMBL" id="CAD9709075.1"/>
    </source>
</evidence>
<dbReference type="InterPro" id="IPR051625">
    <property type="entry name" value="Signaling_Regulatory_Domain"/>
</dbReference>
<dbReference type="Gene3D" id="2.130.10.30">
    <property type="entry name" value="Regulator of chromosome condensation 1/beta-lactamase-inhibitor protein II"/>
    <property type="match status" value="1"/>
</dbReference>
<dbReference type="PRINTS" id="PR00633">
    <property type="entry name" value="RCCNDNSATION"/>
</dbReference>